<comment type="caution">
    <text evidence="1">The sequence shown here is derived from an EMBL/GenBank/DDBJ whole genome shotgun (WGS) entry which is preliminary data.</text>
</comment>
<protein>
    <submittedName>
        <fullName evidence="1">Uncharacterized protein</fullName>
    </submittedName>
</protein>
<reference evidence="1" key="1">
    <citation type="submission" date="2020-06" db="EMBL/GenBank/DDBJ databases">
        <title>WGS assembly of Ceratodon purpureus strain R40.</title>
        <authorList>
            <person name="Carey S.B."/>
            <person name="Jenkins J."/>
            <person name="Shu S."/>
            <person name="Lovell J.T."/>
            <person name="Sreedasyam A."/>
            <person name="Maumus F."/>
            <person name="Tiley G.P."/>
            <person name="Fernandez-Pozo N."/>
            <person name="Barry K."/>
            <person name="Chen C."/>
            <person name="Wang M."/>
            <person name="Lipzen A."/>
            <person name="Daum C."/>
            <person name="Saski C.A."/>
            <person name="Payton A.C."/>
            <person name="Mcbreen J.C."/>
            <person name="Conrad R.E."/>
            <person name="Kollar L.M."/>
            <person name="Olsson S."/>
            <person name="Huttunen S."/>
            <person name="Landis J.B."/>
            <person name="Wickett N.J."/>
            <person name="Johnson M.G."/>
            <person name="Rensing S.A."/>
            <person name="Grimwood J."/>
            <person name="Schmutz J."/>
            <person name="Mcdaniel S.F."/>
        </authorList>
    </citation>
    <scope>NUCLEOTIDE SEQUENCE</scope>
    <source>
        <strain evidence="1">R40</strain>
    </source>
</reference>
<organism evidence="1 2">
    <name type="scientific">Ceratodon purpureus</name>
    <name type="common">Fire moss</name>
    <name type="synonym">Dicranum purpureum</name>
    <dbReference type="NCBI Taxonomy" id="3225"/>
    <lineage>
        <taxon>Eukaryota</taxon>
        <taxon>Viridiplantae</taxon>
        <taxon>Streptophyta</taxon>
        <taxon>Embryophyta</taxon>
        <taxon>Bryophyta</taxon>
        <taxon>Bryophytina</taxon>
        <taxon>Bryopsida</taxon>
        <taxon>Dicranidae</taxon>
        <taxon>Pseudoditrichales</taxon>
        <taxon>Ditrichaceae</taxon>
        <taxon>Ceratodon</taxon>
    </lineage>
</organism>
<dbReference type="EMBL" id="CM026422">
    <property type="protein sequence ID" value="KAG0588901.1"/>
    <property type="molecule type" value="Genomic_DNA"/>
</dbReference>
<accession>A0A8T0J1Z4</accession>
<evidence type="ECO:0000313" key="2">
    <source>
        <dbReference type="Proteomes" id="UP000822688"/>
    </source>
</evidence>
<dbReference type="Proteomes" id="UP000822688">
    <property type="component" value="Chromosome 2"/>
</dbReference>
<proteinExistence type="predicted"/>
<evidence type="ECO:0000313" key="1">
    <source>
        <dbReference type="EMBL" id="KAG0588901.1"/>
    </source>
</evidence>
<keyword evidence="2" id="KW-1185">Reference proteome</keyword>
<feature type="non-terminal residue" evidence="1">
    <location>
        <position position="1"/>
    </location>
</feature>
<gene>
    <name evidence="1" type="ORF">KC19_2G277000</name>
</gene>
<name>A0A8T0J1Z4_CERPU</name>
<dbReference type="AlphaFoldDB" id="A0A8T0J1Z4"/>
<sequence length="77" mass="8644">ILIAAHNYFSILANASFSWQQEFGGTAWGGLDLKQRNSLALLSRKKALILVHVDTVAVHQILQKKKLVIMKGLNWTE</sequence>